<keyword evidence="1" id="KW-0732">Signal</keyword>
<feature type="chain" id="PRO_5002239047" evidence="1">
    <location>
        <begin position="25"/>
        <end position="121"/>
    </location>
</feature>
<evidence type="ECO:0000256" key="1">
    <source>
        <dbReference type="SAM" id="SignalP"/>
    </source>
</evidence>
<evidence type="ECO:0000313" key="2">
    <source>
        <dbReference type="EMBL" id="KIW51241.1"/>
    </source>
</evidence>
<dbReference type="HOGENOM" id="CLU_2038108_0_0_1"/>
<evidence type="ECO:0000313" key="3">
    <source>
        <dbReference type="Proteomes" id="UP000054342"/>
    </source>
</evidence>
<keyword evidence="3" id="KW-1185">Reference proteome</keyword>
<dbReference type="RefSeq" id="XP_013311825.1">
    <property type="nucleotide sequence ID" value="XM_013456371.1"/>
</dbReference>
<protein>
    <submittedName>
        <fullName evidence="2">Uncharacterized protein</fullName>
    </submittedName>
</protein>
<dbReference type="Proteomes" id="UP000054342">
    <property type="component" value="Unassembled WGS sequence"/>
</dbReference>
<sequence length="121" mass="12831">MQSPRGSLLCLVTFTMFNIHALVAASLSTNPTGFQGVTPESTIGCTYTAYTEPVISTGPTTTRYTLTTYTSKLYDCDGCSNIEVLVLGHVFLKANYTSTVTASNATTFTRAQCSPTPAPVA</sequence>
<accession>A0A0D2BG85</accession>
<reference evidence="2 3" key="1">
    <citation type="submission" date="2015-01" db="EMBL/GenBank/DDBJ databases">
        <title>The Genome Sequence of Exophiala xenobiotica CBS118157.</title>
        <authorList>
            <consortium name="The Broad Institute Genomics Platform"/>
            <person name="Cuomo C."/>
            <person name="de Hoog S."/>
            <person name="Gorbushina A."/>
            <person name="Stielow B."/>
            <person name="Teixiera M."/>
            <person name="Abouelleil A."/>
            <person name="Chapman S.B."/>
            <person name="Priest M."/>
            <person name="Young S.K."/>
            <person name="Wortman J."/>
            <person name="Nusbaum C."/>
            <person name="Birren B."/>
        </authorList>
    </citation>
    <scope>NUCLEOTIDE SEQUENCE [LARGE SCALE GENOMIC DNA]</scope>
    <source>
        <strain evidence="2 3">CBS 118157</strain>
    </source>
</reference>
<feature type="signal peptide" evidence="1">
    <location>
        <begin position="1"/>
        <end position="24"/>
    </location>
</feature>
<proteinExistence type="predicted"/>
<dbReference type="EMBL" id="KN847322">
    <property type="protein sequence ID" value="KIW51241.1"/>
    <property type="molecule type" value="Genomic_DNA"/>
</dbReference>
<organism evidence="2 3">
    <name type="scientific">Exophiala xenobiotica</name>
    <dbReference type="NCBI Taxonomy" id="348802"/>
    <lineage>
        <taxon>Eukaryota</taxon>
        <taxon>Fungi</taxon>
        <taxon>Dikarya</taxon>
        <taxon>Ascomycota</taxon>
        <taxon>Pezizomycotina</taxon>
        <taxon>Eurotiomycetes</taxon>
        <taxon>Chaetothyriomycetidae</taxon>
        <taxon>Chaetothyriales</taxon>
        <taxon>Herpotrichiellaceae</taxon>
        <taxon>Exophiala</taxon>
    </lineage>
</organism>
<dbReference type="GeneID" id="25331891"/>
<gene>
    <name evidence="2" type="ORF">PV05_09983</name>
</gene>
<name>A0A0D2BG85_9EURO</name>
<dbReference type="OrthoDB" id="4161627at2759"/>
<dbReference type="AlphaFoldDB" id="A0A0D2BG85"/>